<evidence type="ECO:0000313" key="2">
    <source>
        <dbReference type="Proteomes" id="UP000004277"/>
    </source>
</evidence>
<gene>
    <name evidence="1" type="ORF">MW7_004650</name>
</gene>
<dbReference type="Proteomes" id="UP000004277">
    <property type="component" value="Unassembled WGS sequence"/>
</dbReference>
<accession>A0ACD3SRY4</accession>
<keyword evidence="2" id="KW-1185">Reference proteome</keyword>
<reference evidence="1" key="1">
    <citation type="submission" date="2019-05" db="EMBL/GenBank/DDBJ databases">
        <title>Revised genome assembly of Burkholderiaceae (previously Ralstonia) sp. PBA.</title>
        <authorList>
            <person name="Gan H.M."/>
        </authorList>
    </citation>
    <scope>NUCLEOTIDE SEQUENCE</scope>
    <source>
        <strain evidence="1">PBA</strain>
    </source>
</reference>
<sequence length="193" mass="21552">MDLSADGKRRRFILAGAGGAALLASMTACAGYNLWTNEYTFSRKELEAALARKFPYQTRYLALVDVRLTDPRLRFDAERNRVTVEANAAVNNPLAAGQTFNGVLALNSGLRYETAQRALLLDRPTLERFELADVPAQYTRQLNAIGTLLAQDLLHDYPLYTFKPEQLRFKGRDFEPGTITVLPDGISVQVTPR</sequence>
<comment type="caution">
    <text evidence="1">The sequence shown here is derived from an EMBL/GenBank/DDBJ whole genome shotgun (WGS) entry which is preliminary data.</text>
</comment>
<protein>
    <submittedName>
        <fullName evidence="1">DUF1439 domain-containing protein</fullName>
    </submittedName>
</protein>
<proteinExistence type="predicted"/>
<evidence type="ECO:0000313" key="1">
    <source>
        <dbReference type="EMBL" id="TMS59025.1"/>
    </source>
</evidence>
<organism evidence="1 2">
    <name type="scientific">Imbroritus primus</name>
    <dbReference type="NCBI Taxonomy" id="3058603"/>
    <lineage>
        <taxon>Bacteria</taxon>
        <taxon>Pseudomonadati</taxon>
        <taxon>Pseudomonadota</taxon>
        <taxon>Betaproteobacteria</taxon>
        <taxon>Burkholderiales</taxon>
        <taxon>Burkholderiaceae</taxon>
        <taxon>Imbroritus</taxon>
    </lineage>
</organism>
<dbReference type="EMBL" id="AKCV02000014">
    <property type="protein sequence ID" value="TMS59025.1"/>
    <property type="molecule type" value="Genomic_DNA"/>
</dbReference>
<name>A0ACD3SRY4_9BURK</name>